<reference evidence="3" key="1">
    <citation type="journal article" date="2019" name="Curr. Biol.">
        <title>Genome Sequence of Striga asiatica Provides Insight into the Evolution of Plant Parasitism.</title>
        <authorList>
            <person name="Yoshida S."/>
            <person name="Kim S."/>
            <person name="Wafula E.K."/>
            <person name="Tanskanen J."/>
            <person name="Kim Y.M."/>
            <person name="Honaas L."/>
            <person name="Yang Z."/>
            <person name="Spallek T."/>
            <person name="Conn C.E."/>
            <person name="Ichihashi Y."/>
            <person name="Cheong K."/>
            <person name="Cui S."/>
            <person name="Der J.P."/>
            <person name="Gundlach H."/>
            <person name="Jiao Y."/>
            <person name="Hori C."/>
            <person name="Ishida J.K."/>
            <person name="Kasahara H."/>
            <person name="Kiba T."/>
            <person name="Kim M.S."/>
            <person name="Koo N."/>
            <person name="Laohavisit A."/>
            <person name="Lee Y.H."/>
            <person name="Lumba S."/>
            <person name="McCourt P."/>
            <person name="Mortimer J.C."/>
            <person name="Mutuku J.M."/>
            <person name="Nomura T."/>
            <person name="Sasaki-Sekimoto Y."/>
            <person name="Seto Y."/>
            <person name="Wang Y."/>
            <person name="Wakatake T."/>
            <person name="Sakakibara H."/>
            <person name="Demura T."/>
            <person name="Yamaguchi S."/>
            <person name="Yoneyama K."/>
            <person name="Manabe R.I."/>
            <person name="Nelson D.C."/>
            <person name="Schulman A.H."/>
            <person name="Timko M.P."/>
            <person name="dePamphilis C.W."/>
            <person name="Choi D."/>
            <person name="Shirasu K."/>
        </authorList>
    </citation>
    <scope>NUCLEOTIDE SEQUENCE [LARGE SCALE GENOMIC DNA]</scope>
    <source>
        <strain evidence="3">cv. UVA1</strain>
    </source>
</reference>
<dbReference type="Proteomes" id="UP000325081">
    <property type="component" value="Unassembled WGS sequence"/>
</dbReference>
<sequence length="122" mass="13599">MLGKKLGSMKKLAKRDKSILAGPSYFDYGSLRENQVRCKPTNTPTGTFPVYVGEKRERFVVHTNHLSHPLFKILLDKARDEFGFGQRSGLVLPCSVDAFQGIMIAVENSNGFDFGDLVGEFL</sequence>
<accession>A0A5A7P906</accession>
<dbReference type="InterPro" id="IPR003676">
    <property type="entry name" value="SAUR_fam"/>
</dbReference>
<name>A0A5A7P906_STRAF</name>
<keyword evidence="3" id="KW-1185">Reference proteome</keyword>
<evidence type="ECO:0000313" key="2">
    <source>
        <dbReference type="EMBL" id="GER29054.1"/>
    </source>
</evidence>
<protein>
    <submittedName>
        <fullName evidence="2">SAUR-like auxin-responsive protein family</fullName>
    </submittedName>
</protein>
<dbReference type="PANTHER" id="PTHR31374">
    <property type="entry name" value="AUXIN-INDUCED PROTEIN-LIKE-RELATED"/>
    <property type="match status" value="1"/>
</dbReference>
<dbReference type="AlphaFoldDB" id="A0A5A7P906"/>
<dbReference type="EMBL" id="BKCP01003335">
    <property type="protein sequence ID" value="GER29054.1"/>
    <property type="molecule type" value="Genomic_DNA"/>
</dbReference>
<evidence type="ECO:0000256" key="1">
    <source>
        <dbReference type="ARBA" id="ARBA00006974"/>
    </source>
</evidence>
<dbReference type="PANTHER" id="PTHR31374:SF28">
    <property type="entry name" value="SAUR-LIKE AUXIN-RESPONSIVE PROTEIN FAMILY"/>
    <property type="match status" value="1"/>
</dbReference>
<proteinExistence type="inferred from homology"/>
<gene>
    <name evidence="2" type="ORF">STAS_04880</name>
</gene>
<dbReference type="GO" id="GO:0009733">
    <property type="term" value="P:response to auxin"/>
    <property type="evidence" value="ECO:0007669"/>
    <property type="project" value="InterPro"/>
</dbReference>
<dbReference type="OrthoDB" id="1848283at2759"/>
<comment type="similarity">
    <text evidence="1">Belongs to the ARG7 family.</text>
</comment>
<dbReference type="Pfam" id="PF02519">
    <property type="entry name" value="Auxin_inducible"/>
    <property type="match status" value="1"/>
</dbReference>
<comment type="caution">
    <text evidence="2">The sequence shown here is derived from an EMBL/GenBank/DDBJ whole genome shotgun (WGS) entry which is preliminary data.</text>
</comment>
<organism evidence="2 3">
    <name type="scientific">Striga asiatica</name>
    <name type="common">Asiatic witchweed</name>
    <name type="synonym">Buchnera asiatica</name>
    <dbReference type="NCBI Taxonomy" id="4170"/>
    <lineage>
        <taxon>Eukaryota</taxon>
        <taxon>Viridiplantae</taxon>
        <taxon>Streptophyta</taxon>
        <taxon>Embryophyta</taxon>
        <taxon>Tracheophyta</taxon>
        <taxon>Spermatophyta</taxon>
        <taxon>Magnoliopsida</taxon>
        <taxon>eudicotyledons</taxon>
        <taxon>Gunneridae</taxon>
        <taxon>Pentapetalae</taxon>
        <taxon>asterids</taxon>
        <taxon>lamiids</taxon>
        <taxon>Lamiales</taxon>
        <taxon>Orobanchaceae</taxon>
        <taxon>Buchnereae</taxon>
        <taxon>Striga</taxon>
    </lineage>
</organism>
<evidence type="ECO:0000313" key="3">
    <source>
        <dbReference type="Proteomes" id="UP000325081"/>
    </source>
</evidence>